<evidence type="ECO:0000313" key="2">
    <source>
        <dbReference type="Proteomes" id="UP000177445"/>
    </source>
</evidence>
<dbReference type="KEGG" id="msq:BKP64_12150"/>
<keyword evidence="2" id="KW-1185">Reference proteome</keyword>
<proteinExistence type="predicted"/>
<protein>
    <submittedName>
        <fullName evidence="1">Uncharacterized protein</fullName>
    </submittedName>
</protein>
<dbReference type="STRING" id="1874317.BKP64_12150"/>
<dbReference type="Pfam" id="PF19662">
    <property type="entry name" value="DUF6165"/>
    <property type="match status" value="1"/>
</dbReference>
<dbReference type="InterPro" id="IPR046163">
    <property type="entry name" value="DUF6165"/>
</dbReference>
<evidence type="ECO:0000313" key="1">
    <source>
        <dbReference type="EMBL" id="AOY88859.1"/>
    </source>
</evidence>
<dbReference type="RefSeq" id="WP_070970390.1">
    <property type="nucleotide sequence ID" value="NZ_CP017715.1"/>
</dbReference>
<dbReference type="AlphaFoldDB" id="A0A1D9GMN0"/>
<name>A0A1D9GMN0_9GAMM</name>
<accession>A0A1D9GMN0</accession>
<dbReference type="EMBL" id="CP017715">
    <property type="protein sequence ID" value="AOY88859.1"/>
    <property type="molecule type" value="Genomic_DNA"/>
</dbReference>
<organism evidence="1 2">
    <name type="scientific">Marinobacter salinus</name>
    <dbReference type="NCBI Taxonomy" id="1874317"/>
    <lineage>
        <taxon>Bacteria</taxon>
        <taxon>Pseudomonadati</taxon>
        <taxon>Pseudomonadota</taxon>
        <taxon>Gammaproteobacteria</taxon>
        <taxon>Pseudomonadales</taxon>
        <taxon>Marinobacteraceae</taxon>
        <taxon>Marinobacter</taxon>
    </lineage>
</organism>
<reference evidence="1 2" key="1">
    <citation type="submission" date="2016-10" db="EMBL/GenBank/DDBJ databases">
        <title>Marinobacter salinus sp. nov., a moderately halophilic bacterium isolated from a tidal flat environment.</title>
        <authorList>
            <person name="Park S.-J."/>
        </authorList>
    </citation>
    <scope>NUCLEOTIDE SEQUENCE [LARGE SCALE GENOMIC DNA]</scope>
    <source>
        <strain evidence="1 2">Hb8</strain>
    </source>
</reference>
<gene>
    <name evidence="1" type="ORF">BKP64_12150</name>
</gene>
<dbReference type="OrthoDB" id="9155693at2"/>
<sequence length="134" mass="15235">MADVIKVPVSFGEVLDKITILEIKSERIKDEAKLANVRLELDELSATWNEAVEDPGAIADLRKQLKAVNEELWVIEDDIRDQEAAQDFGPRFIELARAVYVTNDKRAAIKKDVNLALGSRFVEEKSYQDYTARK</sequence>
<dbReference type="Proteomes" id="UP000177445">
    <property type="component" value="Chromosome"/>
</dbReference>